<evidence type="ECO:0000256" key="1">
    <source>
        <dbReference type="ARBA" id="ARBA00009410"/>
    </source>
</evidence>
<dbReference type="Proteomes" id="UP000460715">
    <property type="component" value="Unassembled WGS sequence"/>
</dbReference>
<dbReference type="OrthoDB" id="9787190at2"/>
<evidence type="ECO:0000259" key="3">
    <source>
        <dbReference type="Pfam" id="PF01266"/>
    </source>
</evidence>
<dbReference type="GO" id="GO:0005737">
    <property type="term" value="C:cytoplasm"/>
    <property type="evidence" value="ECO:0007669"/>
    <property type="project" value="TreeGrafter"/>
</dbReference>
<proteinExistence type="inferred from homology"/>
<dbReference type="AlphaFoldDB" id="A0A845BG56"/>
<evidence type="ECO:0000256" key="2">
    <source>
        <dbReference type="ARBA" id="ARBA00023002"/>
    </source>
</evidence>
<dbReference type="InterPro" id="IPR036188">
    <property type="entry name" value="FAD/NAD-bd_sf"/>
</dbReference>
<dbReference type="Gene3D" id="3.50.50.60">
    <property type="entry name" value="FAD/NAD(P)-binding domain"/>
    <property type="match status" value="2"/>
</dbReference>
<sequence length="429" mass="45299">MTSPHPAAPEAADVAIVGGGIVGCATALELARQGLRVALFERGEPGREQSSRAWGFVRQQGRHPAELPLAAEANALWQELTAQYGAAATGFETGGILTPAETAEDEARIVAAHHDASGFGLRTRILSAAALREKLPQLAGSWRGALLTDGDGYAEPALATGTIAAAAREAGVRFHSHAPVLDVSLRAGAVEGVVTAAGLHPAGVVVLANGVGAASLARRLGLGMPVQVVRSTVARTVAAAPFTRLAMWGPKVAYRPRPDGSFVIGNGYRGVGGDYDITPNSVRHIMHFLPAYRRNWRLLRLSLGREFTAQLRATGSAAAPEPPPNRRKVAHNLAAFRALFPHLGALPLDTAWAGRIDLTPDVIPIMDRPWPERDLYIAAGFSGHGFALAPSVGRQMAGWITRGRPALDLSPFRLSRFTDGGATYARHSL</sequence>
<comment type="similarity">
    <text evidence="1">Belongs to the DadA oxidoreductase family.</text>
</comment>
<dbReference type="GO" id="GO:0008718">
    <property type="term" value="F:D-amino-acid dehydrogenase activity"/>
    <property type="evidence" value="ECO:0007669"/>
    <property type="project" value="TreeGrafter"/>
</dbReference>
<dbReference type="GO" id="GO:0005886">
    <property type="term" value="C:plasma membrane"/>
    <property type="evidence" value="ECO:0007669"/>
    <property type="project" value="TreeGrafter"/>
</dbReference>
<gene>
    <name evidence="4" type="ORF">E0493_03755</name>
</gene>
<accession>A0A845BG56</accession>
<comment type="caution">
    <text evidence="4">The sequence shown here is derived from an EMBL/GenBank/DDBJ whole genome shotgun (WGS) entry which is preliminary data.</text>
</comment>
<evidence type="ECO:0000313" key="4">
    <source>
        <dbReference type="EMBL" id="MXP62469.1"/>
    </source>
</evidence>
<dbReference type="GO" id="GO:0055130">
    <property type="term" value="P:D-alanine catabolic process"/>
    <property type="evidence" value="ECO:0007669"/>
    <property type="project" value="TreeGrafter"/>
</dbReference>
<dbReference type="SUPFAM" id="SSF51905">
    <property type="entry name" value="FAD/NAD(P)-binding domain"/>
    <property type="match status" value="1"/>
</dbReference>
<dbReference type="PRINTS" id="PR00420">
    <property type="entry name" value="RNGMNOXGNASE"/>
</dbReference>
<feature type="domain" description="FAD dependent oxidoreductase" evidence="3">
    <location>
        <begin position="13"/>
        <end position="398"/>
    </location>
</feature>
<dbReference type="Gene3D" id="3.30.9.10">
    <property type="entry name" value="D-Amino Acid Oxidase, subunit A, domain 2"/>
    <property type="match status" value="2"/>
</dbReference>
<dbReference type="InterPro" id="IPR006076">
    <property type="entry name" value="FAD-dep_OxRdtase"/>
</dbReference>
<protein>
    <submittedName>
        <fullName evidence="4">FAD-binding oxidoreductase</fullName>
    </submittedName>
</protein>
<dbReference type="RefSeq" id="WP_160935570.1">
    <property type="nucleotide sequence ID" value="NZ_SNVJ01000002.1"/>
</dbReference>
<dbReference type="PANTHER" id="PTHR13847">
    <property type="entry name" value="SARCOSINE DEHYDROGENASE-RELATED"/>
    <property type="match status" value="1"/>
</dbReference>
<name>A0A845BG56_9PROT</name>
<dbReference type="EMBL" id="SNVJ01000002">
    <property type="protein sequence ID" value="MXP62469.1"/>
    <property type="molecule type" value="Genomic_DNA"/>
</dbReference>
<dbReference type="PANTHER" id="PTHR13847:SF280">
    <property type="entry name" value="D-AMINO ACID DEHYDROGENASE"/>
    <property type="match status" value="1"/>
</dbReference>
<keyword evidence="5" id="KW-1185">Reference proteome</keyword>
<evidence type="ECO:0000313" key="5">
    <source>
        <dbReference type="Proteomes" id="UP000460715"/>
    </source>
</evidence>
<keyword evidence="2" id="KW-0560">Oxidoreductase</keyword>
<dbReference type="Pfam" id="PF01266">
    <property type="entry name" value="DAO"/>
    <property type="match status" value="1"/>
</dbReference>
<organism evidence="4 5">
    <name type="scientific">Teichococcus coralli</name>
    <dbReference type="NCBI Taxonomy" id="2545983"/>
    <lineage>
        <taxon>Bacteria</taxon>
        <taxon>Pseudomonadati</taxon>
        <taxon>Pseudomonadota</taxon>
        <taxon>Alphaproteobacteria</taxon>
        <taxon>Acetobacterales</taxon>
        <taxon>Roseomonadaceae</taxon>
        <taxon>Roseomonas</taxon>
    </lineage>
</organism>
<reference evidence="4 5" key="1">
    <citation type="submission" date="2019-03" db="EMBL/GenBank/DDBJ databases">
        <title>Roseomonas sp. a novel Roseomonas species isolated from Sea whip Gorgonian.</title>
        <authorList>
            <person name="Li F."/>
            <person name="Pan X."/>
            <person name="Huang S."/>
            <person name="Li Z."/>
            <person name="Meng B."/>
        </authorList>
    </citation>
    <scope>NUCLEOTIDE SEQUENCE [LARGE SCALE GENOMIC DNA]</scope>
    <source>
        <strain evidence="4 5">M0104</strain>
    </source>
</reference>